<dbReference type="KEGG" id="cmr:Cycma_3617"/>
<dbReference type="PANTHER" id="PTHR40616">
    <property type="entry name" value="LINALOOL DEHYDRATASE_ISOMERASE DOMAIN-CONTAINING PROTEIN"/>
    <property type="match status" value="1"/>
</dbReference>
<dbReference type="eggNOG" id="ENOG502ZAV2">
    <property type="taxonomic scope" value="Bacteria"/>
</dbReference>
<gene>
    <name evidence="1" type="ordered locus">Cycma_3617</name>
</gene>
<dbReference type="EMBL" id="CP002955">
    <property type="protein sequence ID" value="AEL27334.1"/>
    <property type="molecule type" value="Genomic_DNA"/>
</dbReference>
<dbReference type="STRING" id="880070.Cycma_3617"/>
<dbReference type="PROSITE" id="PS51257">
    <property type="entry name" value="PROKAR_LIPOPROTEIN"/>
    <property type="match status" value="1"/>
</dbReference>
<dbReference type="AlphaFoldDB" id="G0J073"/>
<reference evidence="2" key="1">
    <citation type="submission" date="2011-07" db="EMBL/GenBank/DDBJ databases">
        <title>The complete genome of Cyclobacterium marinum DSM 745.</title>
        <authorList>
            <person name="Lucas S."/>
            <person name="Han J."/>
            <person name="Lapidus A."/>
            <person name="Bruce D."/>
            <person name="Goodwin L."/>
            <person name="Pitluck S."/>
            <person name="Peters L."/>
            <person name="Kyrpides N."/>
            <person name="Mavromatis K."/>
            <person name="Ivanova N."/>
            <person name="Ovchinnikova G."/>
            <person name="Chertkov O."/>
            <person name="Detter J.C."/>
            <person name="Tapia R."/>
            <person name="Han C."/>
            <person name="Land M."/>
            <person name="Hauser L."/>
            <person name="Markowitz V."/>
            <person name="Cheng J.-F."/>
            <person name="Hugenholtz P."/>
            <person name="Woyke T."/>
            <person name="Wu D."/>
            <person name="Tindall B."/>
            <person name="Schuetze A."/>
            <person name="Brambilla E."/>
            <person name="Klenk H.-P."/>
            <person name="Eisen J.A."/>
        </authorList>
    </citation>
    <scope>NUCLEOTIDE SEQUENCE [LARGE SCALE GENOMIC DNA]</scope>
    <source>
        <strain evidence="2">ATCC 25205 / DSM 745 / LMG 13164 / NCIMB 1802</strain>
    </source>
</reference>
<dbReference type="RefSeq" id="WP_014021620.1">
    <property type="nucleotide sequence ID" value="NC_015914.1"/>
</dbReference>
<dbReference type="HOGENOM" id="CLU_477212_0_0_10"/>
<organism evidence="1 2">
    <name type="scientific">Cyclobacterium marinum (strain ATCC 25205 / DSM 745 / LMG 13164 / NCIMB 1802)</name>
    <name type="common">Flectobacillus marinus</name>
    <dbReference type="NCBI Taxonomy" id="880070"/>
    <lineage>
        <taxon>Bacteria</taxon>
        <taxon>Pseudomonadati</taxon>
        <taxon>Bacteroidota</taxon>
        <taxon>Cytophagia</taxon>
        <taxon>Cytophagales</taxon>
        <taxon>Cyclobacteriaceae</taxon>
        <taxon>Cyclobacterium</taxon>
    </lineage>
</organism>
<sequence length="594" mass="68895">MKHITNVLLIFFLMAIVQSCSNKDIENRYIKYESVRLNSEERKIVEKILDELHEKFDPKENMITKTLGGYNYHTDADSGVFHEVRGSFYYAALLLDLADDQYTDRAFNIIEKTITLQDQDTTSKSVGVWPYYLEEPLSTKKSPIDYNWADFNAVSLLDVWMGHQDRIPSDLKPKIKDALILAAKSIQKRNMRPGYTNIAIMGAYVTYMTSNLFNLPEMSEYASGRLKRFYDYTLEKGGFSEYNSPTYTIVALDELFRMKSHIIEPTARQQVDSLYSIGWEIIARHYHKPTGQWAGPHSRSYSTLVQPTFYSILKEGSNGQIDVGIEQKRKNVKIKHQIPLYLMPYFLSPEYPRTEKDVFEKENPQTIGTSYLTDKYALSTANRSSLWNQRRPFLLYWGQVQKPKYLQVRFLHDNYDFSSSTFYSEQEQNKILAGINFISNGGDKHISIDRLKEGKFIAKDLRLRFEFGNMNEQDKLVLPKSVNDLIKINLDQINLNMQLYSAQFDEFTGSWEKGGDDTNCWIDLVFYSGVEKEFDLTKIDKAFAGFIFEVNTTGDRQENREVEIAETDGVLNIEWKGLKLETPVKPQSPENTFI</sequence>
<dbReference type="Proteomes" id="UP000001635">
    <property type="component" value="Chromosome"/>
</dbReference>
<dbReference type="PANTHER" id="PTHR40616:SF1">
    <property type="entry name" value="LINALOOL DEHYDRATASE_ISOMERASE DOMAIN-CONTAINING PROTEIN"/>
    <property type="match status" value="1"/>
</dbReference>
<protein>
    <submittedName>
        <fullName evidence="1">Uncharacterized protein</fullName>
    </submittedName>
</protein>
<evidence type="ECO:0000313" key="1">
    <source>
        <dbReference type="EMBL" id="AEL27334.1"/>
    </source>
</evidence>
<accession>G0J073</accession>
<proteinExistence type="predicted"/>
<evidence type="ECO:0000313" key="2">
    <source>
        <dbReference type="Proteomes" id="UP000001635"/>
    </source>
</evidence>
<keyword evidence="2" id="KW-1185">Reference proteome</keyword>
<name>G0J073_CYCMS</name>